<dbReference type="EMBL" id="VSSQ01022293">
    <property type="protein sequence ID" value="MPM68504.1"/>
    <property type="molecule type" value="Genomic_DNA"/>
</dbReference>
<protein>
    <submittedName>
        <fullName evidence="1">Uncharacterized protein</fullName>
    </submittedName>
</protein>
<organism evidence="1">
    <name type="scientific">bioreactor metagenome</name>
    <dbReference type="NCBI Taxonomy" id="1076179"/>
    <lineage>
        <taxon>unclassified sequences</taxon>
        <taxon>metagenomes</taxon>
        <taxon>ecological metagenomes</taxon>
    </lineage>
</organism>
<proteinExistence type="predicted"/>
<comment type="caution">
    <text evidence="1">The sequence shown here is derived from an EMBL/GenBank/DDBJ whole genome shotgun (WGS) entry which is preliminary data.</text>
</comment>
<sequence>MIFLPLYDNSVISPILLENTIRKSGPLSVKFSAVLSGFNSPVTSLIGTFASLTGITHCSMAAKCPLGASGEAVFVNASNLRKYSLPSACVVFIGRDTSAKERGEISGNSISPFSILFPSDSMFHLST</sequence>
<dbReference type="AlphaFoldDB" id="A0A645C3G8"/>
<accession>A0A645C3G8</accession>
<evidence type="ECO:0000313" key="1">
    <source>
        <dbReference type="EMBL" id="MPM68504.1"/>
    </source>
</evidence>
<name>A0A645C3G8_9ZZZZ</name>
<gene>
    <name evidence="1" type="ORF">SDC9_115437</name>
</gene>
<reference evidence="1" key="1">
    <citation type="submission" date="2019-08" db="EMBL/GenBank/DDBJ databases">
        <authorList>
            <person name="Kucharzyk K."/>
            <person name="Murdoch R.W."/>
            <person name="Higgins S."/>
            <person name="Loffler F."/>
        </authorList>
    </citation>
    <scope>NUCLEOTIDE SEQUENCE</scope>
</reference>